<dbReference type="GO" id="GO:0090730">
    <property type="term" value="C:Las1 complex"/>
    <property type="evidence" value="ECO:0007669"/>
    <property type="project" value="InterPro"/>
</dbReference>
<dbReference type="GO" id="GO:0000460">
    <property type="term" value="P:maturation of 5.8S rRNA"/>
    <property type="evidence" value="ECO:0007669"/>
    <property type="project" value="TreeGrafter"/>
</dbReference>
<evidence type="ECO:0000313" key="2">
    <source>
        <dbReference type="EMBL" id="EPQ61021.1"/>
    </source>
</evidence>
<organism evidence="2 3">
    <name type="scientific">Gloeophyllum trabeum (strain ATCC 11539 / FP-39264 / Madison 617)</name>
    <name type="common">Brown rot fungus</name>
    <dbReference type="NCBI Taxonomy" id="670483"/>
    <lineage>
        <taxon>Eukaryota</taxon>
        <taxon>Fungi</taxon>
        <taxon>Dikarya</taxon>
        <taxon>Basidiomycota</taxon>
        <taxon>Agaricomycotina</taxon>
        <taxon>Agaricomycetes</taxon>
        <taxon>Gloeophyllales</taxon>
        <taxon>Gloeophyllaceae</taxon>
        <taxon>Gloeophyllum</taxon>
    </lineage>
</organism>
<dbReference type="Proteomes" id="UP000030669">
    <property type="component" value="Unassembled WGS sequence"/>
</dbReference>
<dbReference type="PANTHER" id="PTHR15002">
    <property type="entry name" value="RIBOSOMAL BIOGENESIS PROTEIN LAS1L"/>
    <property type="match status" value="1"/>
</dbReference>
<dbReference type="STRING" id="670483.S7QNC8"/>
<dbReference type="PANTHER" id="PTHR15002:SF0">
    <property type="entry name" value="RIBOSOMAL BIOGENESIS PROTEIN LAS1L"/>
    <property type="match status" value="1"/>
</dbReference>
<feature type="region of interest" description="Disordered" evidence="1">
    <location>
        <begin position="436"/>
        <end position="459"/>
    </location>
</feature>
<dbReference type="eggNOG" id="KOG2425">
    <property type="taxonomic scope" value="Eukaryota"/>
</dbReference>
<dbReference type="GO" id="GO:0030687">
    <property type="term" value="C:preribosome, large subunit precursor"/>
    <property type="evidence" value="ECO:0007669"/>
    <property type="project" value="TreeGrafter"/>
</dbReference>
<dbReference type="KEGG" id="gtr:GLOTRDRAFT_69166"/>
<evidence type="ECO:0000313" key="3">
    <source>
        <dbReference type="Proteomes" id="UP000030669"/>
    </source>
</evidence>
<keyword evidence="3" id="KW-1185">Reference proteome</keyword>
<dbReference type="EMBL" id="KB469296">
    <property type="protein sequence ID" value="EPQ61021.1"/>
    <property type="molecule type" value="Genomic_DNA"/>
</dbReference>
<dbReference type="Pfam" id="PF04031">
    <property type="entry name" value="Las1"/>
    <property type="match status" value="1"/>
</dbReference>
<accession>S7QNC8</accession>
<dbReference type="GO" id="GO:0000470">
    <property type="term" value="P:maturation of LSU-rRNA"/>
    <property type="evidence" value="ECO:0007669"/>
    <property type="project" value="TreeGrafter"/>
</dbReference>
<protein>
    <submittedName>
        <fullName evidence="2">Las1-domain-containing protein</fullName>
    </submittedName>
</protein>
<gene>
    <name evidence="2" type="ORF">GLOTRDRAFT_69166</name>
</gene>
<dbReference type="GeneID" id="19307952"/>
<dbReference type="InterPro" id="IPR007174">
    <property type="entry name" value="Las1"/>
</dbReference>
<dbReference type="AlphaFoldDB" id="S7QNC8"/>
<dbReference type="GO" id="GO:0004519">
    <property type="term" value="F:endonuclease activity"/>
    <property type="evidence" value="ECO:0007669"/>
    <property type="project" value="InterPro"/>
</dbReference>
<evidence type="ECO:0000256" key="1">
    <source>
        <dbReference type="SAM" id="MobiDB-lite"/>
    </source>
</evidence>
<reference evidence="2 3" key="1">
    <citation type="journal article" date="2012" name="Science">
        <title>The Paleozoic origin of enzymatic lignin decomposition reconstructed from 31 fungal genomes.</title>
        <authorList>
            <person name="Floudas D."/>
            <person name="Binder M."/>
            <person name="Riley R."/>
            <person name="Barry K."/>
            <person name="Blanchette R.A."/>
            <person name="Henrissat B."/>
            <person name="Martinez A.T."/>
            <person name="Otillar R."/>
            <person name="Spatafora J.W."/>
            <person name="Yadav J.S."/>
            <person name="Aerts A."/>
            <person name="Benoit I."/>
            <person name="Boyd A."/>
            <person name="Carlson A."/>
            <person name="Copeland A."/>
            <person name="Coutinho P.M."/>
            <person name="de Vries R.P."/>
            <person name="Ferreira P."/>
            <person name="Findley K."/>
            <person name="Foster B."/>
            <person name="Gaskell J."/>
            <person name="Glotzer D."/>
            <person name="Gorecki P."/>
            <person name="Heitman J."/>
            <person name="Hesse C."/>
            <person name="Hori C."/>
            <person name="Igarashi K."/>
            <person name="Jurgens J.A."/>
            <person name="Kallen N."/>
            <person name="Kersten P."/>
            <person name="Kohler A."/>
            <person name="Kuees U."/>
            <person name="Kumar T.K.A."/>
            <person name="Kuo A."/>
            <person name="LaButti K."/>
            <person name="Larrondo L.F."/>
            <person name="Lindquist E."/>
            <person name="Ling A."/>
            <person name="Lombard V."/>
            <person name="Lucas S."/>
            <person name="Lundell T."/>
            <person name="Martin R."/>
            <person name="McLaughlin D.J."/>
            <person name="Morgenstern I."/>
            <person name="Morin E."/>
            <person name="Murat C."/>
            <person name="Nagy L.G."/>
            <person name="Nolan M."/>
            <person name="Ohm R.A."/>
            <person name="Patyshakuliyeva A."/>
            <person name="Rokas A."/>
            <person name="Ruiz-Duenas F.J."/>
            <person name="Sabat G."/>
            <person name="Salamov A."/>
            <person name="Samejima M."/>
            <person name="Schmutz J."/>
            <person name="Slot J.C."/>
            <person name="St John F."/>
            <person name="Stenlid J."/>
            <person name="Sun H."/>
            <person name="Sun S."/>
            <person name="Syed K."/>
            <person name="Tsang A."/>
            <person name="Wiebenga A."/>
            <person name="Young D."/>
            <person name="Pisabarro A."/>
            <person name="Eastwood D.C."/>
            <person name="Martin F."/>
            <person name="Cullen D."/>
            <person name="Grigoriev I.V."/>
            <person name="Hibbett D.S."/>
        </authorList>
    </citation>
    <scope>NUCLEOTIDE SEQUENCE [LARGE SCALE GENOMIC DNA]</scope>
    <source>
        <strain evidence="2 3">ATCC 11539</strain>
    </source>
</reference>
<dbReference type="OMA" id="DLCLASW"/>
<proteinExistence type="predicted"/>
<name>S7QNC8_GLOTA</name>
<dbReference type="HOGENOM" id="CLU_031483_0_0_1"/>
<dbReference type="OrthoDB" id="10263222at2759"/>
<sequence length="485" mass="53454">MRLPRRVPWANIGELDQVCSWIYDDENDADSKQLAVQRLSAWKSMTSLPHALESTLALLTALQHDANGQHAVHGMALRQMYAAAVIRLVNGLVDPLQSGAYARSIASIAQQLGLPAWLVELRHAATHEELPSLELLREAARESMSWLLQNYFLPTLNPSSTPPLQAQPLTPVAPILKQYKRLLKLITRDASLASRHKADVTKVLRDLERWIAEAKVSENIDAVAWGAEQPSSDLSNDNEEPKERWALDRFCDDLLAPGGLVPLGKRKRVFTSNTFDPPASGINIWTPLLNHVQALHPAFYGVAATRIVSLLCPASQEPTTADSASSDITYYICLARWAMWFINNQAGEDRDQASGAGKEDFVATLITNLGLGAEDQTGSKKAAQALLEALCQGDARLEEIRALFLRNVEMAPMGTHWQEKDIDVMNERLGQLLGSARSVSPSPLDHTESADQAMGDQVTPLPRGWREVEQSWKPCPIGVFSTPFG</sequence>
<dbReference type="RefSeq" id="XP_007861288.1">
    <property type="nucleotide sequence ID" value="XM_007863097.1"/>
</dbReference>